<evidence type="ECO:0000313" key="2">
    <source>
        <dbReference type="EMBL" id="KAE8246302.1"/>
    </source>
</evidence>
<proteinExistence type="predicted"/>
<reference evidence="2" key="1">
    <citation type="submission" date="2016-04" db="EMBL/GenBank/DDBJ databases">
        <authorList>
            <person name="Nguyen H.D."/>
            <person name="Kesanakurti P."/>
            <person name="Cullis J."/>
            <person name="Levesque C.A."/>
            <person name="Hambleton S."/>
        </authorList>
    </citation>
    <scope>NUCLEOTIDE SEQUENCE</scope>
    <source>
        <strain evidence="2">DAOMC 238032</strain>
    </source>
</reference>
<evidence type="ECO:0000313" key="3">
    <source>
        <dbReference type="Proteomes" id="UP000077671"/>
    </source>
</evidence>
<accession>A0A8T8SS41</accession>
<reference evidence="2" key="2">
    <citation type="journal article" date="2019" name="IMA Fungus">
        <title>Genome sequencing and comparison of five Tilletia species to identify candidate genes for the detection of regulated species infecting wheat.</title>
        <authorList>
            <person name="Nguyen H.D.T."/>
            <person name="Sultana T."/>
            <person name="Kesanakurti P."/>
            <person name="Hambleton S."/>
        </authorList>
    </citation>
    <scope>NUCLEOTIDE SEQUENCE</scope>
    <source>
        <strain evidence="2">DAOMC 238032</strain>
    </source>
</reference>
<dbReference type="Proteomes" id="UP000077671">
    <property type="component" value="Unassembled WGS sequence"/>
</dbReference>
<gene>
    <name evidence="2" type="ORF">A4X03_0g7282</name>
</gene>
<feature type="region of interest" description="Disordered" evidence="1">
    <location>
        <begin position="1"/>
        <end position="23"/>
    </location>
</feature>
<dbReference type="AlphaFoldDB" id="A0A8T8SS41"/>
<dbReference type="EMBL" id="LWDD02001664">
    <property type="protein sequence ID" value="KAE8246302.1"/>
    <property type="molecule type" value="Genomic_DNA"/>
</dbReference>
<comment type="caution">
    <text evidence="2">The sequence shown here is derived from an EMBL/GenBank/DDBJ whole genome shotgun (WGS) entry which is preliminary data.</text>
</comment>
<evidence type="ECO:0000256" key="1">
    <source>
        <dbReference type="SAM" id="MobiDB-lite"/>
    </source>
</evidence>
<sequence length="165" mass="17895">MPTSSSTAPTLPGASSLIRTPSAPSRIERGRRLLKMSLAPLAPVLSYATYPLSNPPNQANAYPSAPIYGGSDQVPKRAYPVQDGSSFPLFPGSSINALDARFGAWASEHVVGQPAHHEVVEEGRKRTTRIVEENLFERNQARSLFLSASFTTIVFIRNEKTSSLL</sequence>
<organism evidence="2 3">
    <name type="scientific">Tilletia caries</name>
    <name type="common">wheat bunt fungus</name>
    <dbReference type="NCBI Taxonomy" id="13290"/>
    <lineage>
        <taxon>Eukaryota</taxon>
        <taxon>Fungi</taxon>
        <taxon>Dikarya</taxon>
        <taxon>Basidiomycota</taxon>
        <taxon>Ustilaginomycotina</taxon>
        <taxon>Exobasidiomycetes</taxon>
        <taxon>Tilletiales</taxon>
        <taxon>Tilletiaceae</taxon>
        <taxon>Tilletia</taxon>
    </lineage>
</organism>
<name>A0A8T8SS41_9BASI</name>
<protein>
    <submittedName>
        <fullName evidence="2">Uncharacterized protein</fullName>
    </submittedName>
</protein>